<evidence type="ECO:0000313" key="5">
    <source>
        <dbReference type="Proteomes" id="UP000286482"/>
    </source>
</evidence>
<evidence type="ECO:0000313" key="4">
    <source>
        <dbReference type="EMBL" id="RKF18882.1"/>
    </source>
</evidence>
<name>A0A420EE18_9ALTE</name>
<dbReference type="SUPFAM" id="SSF109604">
    <property type="entry name" value="HD-domain/PDEase-like"/>
    <property type="match status" value="1"/>
</dbReference>
<organism evidence="4 5">
    <name type="scientific">Alginatibacterium sediminis</name>
    <dbReference type="NCBI Taxonomy" id="2164068"/>
    <lineage>
        <taxon>Bacteria</taxon>
        <taxon>Pseudomonadati</taxon>
        <taxon>Pseudomonadota</taxon>
        <taxon>Gammaproteobacteria</taxon>
        <taxon>Alteromonadales</taxon>
        <taxon>Alteromonadaceae</taxon>
        <taxon>Alginatibacterium</taxon>
    </lineage>
</organism>
<dbReference type="InterPro" id="IPR001789">
    <property type="entry name" value="Sig_transdc_resp-reg_receiver"/>
</dbReference>
<evidence type="ECO:0000256" key="1">
    <source>
        <dbReference type="PROSITE-ProRule" id="PRU00169"/>
    </source>
</evidence>
<dbReference type="Gene3D" id="3.40.50.2300">
    <property type="match status" value="1"/>
</dbReference>
<protein>
    <submittedName>
        <fullName evidence="4">Response regulator</fullName>
    </submittedName>
</protein>
<sequence length="334" mass="37462">MQKVLIVDDSPSNQAILEASLQDSYDLKQAYNGLEGLNLAAQWLPQLILLDILMPGIDGFEVCRQLKRNPLTSAIPVIFVTSRMDVNDERKGLEIGAVDYITKPINPFLVQSRVKTHLALYDQQRELGRQVSEMTAELKASRMELIKCLGRASEYNDFDTGQHAERMSRFSGLIAKAMGLEMRYCDLLQAAAPMHDLGKIGINDAILCKPGKLDSEEWELMKKHPEFGEQILGKPQSELLKMASSIAASHHEKWDGSGYPRKLKQDQIPLCGRIVAVADVFDALTCIRPYKDSWSFEAAADYIKSNAGTQFDPQVVRAFSSCLDDIKQVQHLYQ</sequence>
<dbReference type="PROSITE" id="PS51832">
    <property type="entry name" value="HD_GYP"/>
    <property type="match status" value="1"/>
</dbReference>
<keyword evidence="5" id="KW-1185">Reference proteome</keyword>
<dbReference type="SMART" id="SM00448">
    <property type="entry name" value="REC"/>
    <property type="match status" value="1"/>
</dbReference>
<evidence type="ECO:0000259" key="3">
    <source>
        <dbReference type="PROSITE" id="PS51832"/>
    </source>
</evidence>
<evidence type="ECO:0000259" key="2">
    <source>
        <dbReference type="PROSITE" id="PS50110"/>
    </source>
</evidence>
<dbReference type="EMBL" id="RAQO01000005">
    <property type="protein sequence ID" value="RKF18882.1"/>
    <property type="molecule type" value="Genomic_DNA"/>
</dbReference>
<dbReference type="SMART" id="SM00471">
    <property type="entry name" value="HDc"/>
    <property type="match status" value="1"/>
</dbReference>
<dbReference type="PANTHER" id="PTHR45228">
    <property type="entry name" value="CYCLIC DI-GMP PHOSPHODIESTERASE TM_0186-RELATED"/>
    <property type="match status" value="1"/>
</dbReference>
<dbReference type="Pfam" id="PF13487">
    <property type="entry name" value="HD_5"/>
    <property type="match status" value="1"/>
</dbReference>
<dbReference type="CDD" id="cd00077">
    <property type="entry name" value="HDc"/>
    <property type="match status" value="1"/>
</dbReference>
<dbReference type="InterPro" id="IPR011006">
    <property type="entry name" value="CheY-like_superfamily"/>
</dbReference>
<dbReference type="PANTHER" id="PTHR45228:SF5">
    <property type="entry name" value="CYCLIC DI-GMP PHOSPHODIESTERASE VC_1348-RELATED"/>
    <property type="match status" value="1"/>
</dbReference>
<dbReference type="Gene3D" id="1.10.3210.10">
    <property type="entry name" value="Hypothetical protein af1432"/>
    <property type="match status" value="1"/>
</dbReference>
<dbReference type="Pfam" id="PF00072">
    <property type="entry name" value="Response_reg"/>
    <property type="match status" value="1"/>
</dbReference>
<comment type="caution">
    <text evidence="4">The sequence shown here is derived from an EMBL/GenBank/DDBJ whole genome shotgun (WGS) entry which is preliminary data.</text>
</comment>
<gene>
    <name evidence="4" type="ORF">DBZ36_08620</name>
</gene>
<dbReference type="InterPro" id="IPR003607">
    <property type="entry name" value="HD/PDEase_dom"/>
</dbReference>
<dbReference type="GO" id="GO:0008081">
    <property type="term" value="F:phosphoric diester hydrolase activity"/>
    <property type="evidence" value="ECO:0007669"/>
    <property type="project" value="UniProtKB-ARBA"/>
</dbReference>
<dbReference type="InterPro" id="IPR037522">
    <property type="entry name" value="HD_GYP_dom"/>
</dbReference>
<dbReference type="GO" id="GO:0000160">
    <property type="term" value="P:phosphorelay signal transduction system"/>
    <property type="evidence" value="ECO:0007669"/>
    <property type="project" value="InterPro"/>
</dbReference>
<dbReference type="OrthoDB" id="9800897at2"/>
<accession>A0A420EE18</accession>
<feature type="domain" description="HD-GYP" evidence="3">
    <location>
        <begin position="138"/>
        <end position="334"/>
    </location>
</feature>
<keyword evidence="1" id="KW-0597">Phosphoprotein</keyword>
<feature type="modified residue" description="4-aspartylphosphate" evidence="1">
    <location>
        <position position="51"/>
    </location>
</feature>
<dbReference type="AlphaFoldDB" id="A0A420EE18"/>
<dbReference type="SUPFAM" id="SSF52172">
    <property type="entry name" value="CheY-like"/>
    <property type="match status" value="1"/>
</dbReference>
<feature type="domain" description="Response regulatory" evidence="2">
    <location>
        <begin position="3"/>
        <end position="118"/>
    </location>
</feature>
<dbReference type="InterPro" id="IPR052020">
    <property type="entry name" value="Cyclic_di-GMP/3'3'-cGAMP_PDE"/>
</dbReference>
<dbReference type="PROSITE" id="PS50110">
    <property type="entry name" value="RESPONSE_REGULATORY"/>
    <property type="match status" value="1"/>
</dbReference>
<dbReference type="Proteomes" id="UP000286482">
    <property type="component" value="Unassembled WGS sequence"/>
</dbReference>
<reference evidence="4 5" key="1">
    <citation type="submission" date="2018-09" db="EMBL/GenBank/DDBJ databases">
        <authorList>
            <person name="Wang Z."/>
        </authorList>
    </citation>
    <scope>NUCLEOTIDE SEQUENCE [LARGE SCALE GENOMIC DNA]</scope>
    <source>
        <strain evidence="4 5">ALS 81</strain>
    </source>
</reference>
<proteinExistence type="predicted"/>